<keyword evidence="3" id="KW-0804">Transcription</keyword>
<dbReference type="InterPro" id="IPR001647">
    <property type="entry name" value="HTH_TetR"/>
</dbReference>
<protein>
    <recommendedName>
        <fullName evidence="5">HTH tetR-type domain-containing protein</fullName>
    </recommendedName>
</protein>
<dbReference type="Gene3D" id="1.10.357.10">
    <property type="entry name" value="Tetracycline Repressor, domain 2"/>
    <property type="match status" value="1"/>
</dbReference>
<evidence type="ECO:0000313" key="7">
    <source>
        <dbReference type="Proteomes" id="UP001143480"/>
    </source>
</evidence>
<sequence>MPSSKLSRHSYHHGDLANALTEAALELARAGGPEAVVLREAARQIGVSATAAYRHFNSREDLIHAVKDCALTELAERMQQELEATAAADDTVEALAARMRALGHGYISFALEKPGLFRTAFHHSEPMTGRQGMDPLETAPFRMLMRILDRLVELGAIDPQRRPYLGMFAWATAHGVADLLLDGPLRNFPRDVQRAAVQHALDATVAGILAR</sequence>
<feature type="DNA-binding region" description="H-T-H motif" evidence="4">
    <location>
        <begin position="37"/>
        <end position="56"/>
    </location>
</feature>
<dbReference type="Proteomes" id="UP001143480">
    <property type="component" value="Unassembled WGS sequence"/>
</dbReference>
<keyword evidence="1" id="KW-0805">Transcription regulation</keyword>
<organism evidence="6 7">
    <name type="scientific">Dactylosporangium matsuzakiense</name>
    <dbReference type="NCBI Taxonomy" id="53360"/>
    <lineage>
        <taxon>Bacteria</taxon>
        <taxon>Bacillati</taxon>
        <taxon>Actinomycetota</taxon>
        <taxon>Actinomycetes</taxon>
        <taxon>Micromonosporales</taxon>
        <taxon>Micromonosporaceae</taxon>
        <taxon>Dactylosporangium</taxon>
    </lineage>
</organism>
<feature type="domain" description="HTH tetR-type" evidence="5">
    <location>
        <begin position="14"/>
        <end position="74"/>
    </location>
</feature>
<dbReference type="SUPFAM" id="SSF46689">
    <property type="entry name" value="Homeodomain-like"/>
    <property type="match status" value="1"/>
</dbReference>
<dbReference type="AlphaFoldDB" id="A0A9W6KN01"/>
<dbReference type="EMBL" id="BSFP01000045">
    <property type="protein sequence ID" value="GLL04418.1"/>
    <property type="molecule type" value="Genomic_DNA"/>
</dbReference>
<gene>
    <name evidence="6" type="ORF">GCM10017581_061650</name>
</gene>
<reference evidence="6" key="2">
    <citation type="submission" date="2023-01" db="EMBL/GenBank/DDBJ databases">
        <authorList>
            <person name="Sun Q."/>
            <person name="Evtushenko L."/>
        </authorList>
    </citation>
    <scope>NUCLEOTIDE SEQUENCE</scope>
    <source>
        <strain evidence="6">VKM Ac-1321</strain>
    </source>
</reference>
<dbReference type="Pfam" id="PF00440">
    <property type="entry name" value="TetR_N"/>
    <property type="match status" value="1"/>
</dbReference>
<evidence type="ECO:0000313" key="6">
    <source>
        <dbReference type="EMBL" id="GLL04418.1"/>
    </source>
</evidence>
<dbReference type="SUPFAM" id="SSF48498">
    <property type="entry name" value="Tetracyclin repressor-like, C-terminal domain"/>
    <property type="match status" value="1"/>
</dbReference>
<evidence type="ECO:0000256" key="4">
    <source>
        <dbReference type="PROSITE-ProRule" id="PRU00335"/>
    </source>
</evidence>
<dbReference type="PANTHER" id="PTHR30055">
    <property type="entry name" value="HTH-TYPE TRANSCRIPTIONAL REGULATOR RUTR"/>
    <property type="match status" value="1"/>
</dbReference>
<evidence type="ECO:0000256" key="3">
    <source>
        <dbReference type="ARBA" id="ARBA00023163"/>
    </source>
</evidence>
<reference evidence="6" key="1">
    <citation type="journal article" date="2014" name="Int. J. Syst. Evol. Microbiol.">
        <title>Complete genome sequence of Corynebacterium casei LMG S-19264T (=DSM 44701T), isolated from a smear-ripened cheese.</title>
        <authorList>
            <consortium name="US DOE Joint Genome Institute (JGI-PGF)"/>
            <person name="Walter F."/>
            <person name="Albersmeier A."/>
            <person name="Kalinowski J."/>
            <person name="Ruckert C."/>
        </authorList>
    </citation>
    <scope>NUCLEOTIDE SEQUENCE</scope>
    <source>
        <strain evidence="6">VKM Ac-1321</strain>
    </source>
</reference>
<comment type="caution">
    <text evidence="6">The sequence shown here is derived from an EMBL/GenBank/DDBJ whole genome shotgun (WGS) entry which is preliminary data.</text>
</comment>
<dbReference type="InterPro" id="IPR036271">
    <property type="entry name" value="Tet_transcr_reg_TetR-rel_C_sf"/>
</dbReference>
<dbReference type="Pfam" id="PF13305">
    <property type="entry name" value="TetR_C_33"/>
    <property type="match status" value="1"/>
</dbReference>
<evidence type="ECO:0000256" key="1">
    <source>
        <dbReference type="ARBA" id="ARBA00023015"/>
    </source>
</evidence>
<dbReference type="GO" id="GO:0003700">
    <property type="term" value="F:DNA-binding transcription factor activity"/>
    <property type="evidence" value="ECO:0007669"/>
    <property type="project" value="TreeGrafter"/>
</dbReference>
<proteinExistence type="predicted"/>
<dbReference type="InterPro" id="IPR025996">
    <property type="entry name" value="MT1864/Rv1816-like_C"/>
</dbReference>
<evidence type="ECO:0000259" key="5">
    <source>
        <dbReference type="PROSITE" id="PS50977"/>
    </source>
</evidence>
<accession>A0A9W6KN01</accession>
<evidence type="ECO:0000256" key="2">
    <source>
        <dbReference type="ARBA" id="ARBA00023125"/>
    </source>
</evidence>
<keyword evidence="2 4" id="KW-0238">DNA-binding</keyword>
<dbReference type="GO" id="GO:0000976">
    <property type="term" value="F:transcription cis-regulatory region binding"/>
    <property type="evidence" value="ECO:0007669"/>
    <property type="project" value="TreeGrafter"/>
</dbReference>
<keyword evidence="7" id="KW-1185">Reference proteome</keyword>
<dbReference type="PANTHER" id="PTHR30055:SF234">
    <property type="entry name" value="HTH-TYPE TRANSCRIPTIONAL REGULATOR BETI"/>
    <property type="match status" value="1"/>
</dbReference>
<dbReference type="RefSeq" id="WP_261959488.1">
    <property type="nucleotide sequence ID" value="NZ_BAAAXA010000001.1"/>
</dbReference>
<dbReference type="PROSITE" id="PS50977">
    <property type="entry name" value="HTH_TETR_2"/>
    <property type="match status" value="1"/>
</dbReference>
<dbReference type="InterPro" id="IPR009057">
    <property type="entry name" value="Homeodomain-like_sf"/>
</dbReference>
<dbReference type="InterPro" id="IPR050109">
    <property type="entry name" value="HTH-type_TetR-like_transc_reg"/>
</dbReference>
<name>A0A9W6KN01_9ACTN</name>